<gene>
    <name evidence="1" type="ORF">LCGC14_3055710</name>
</gene>
<name>A0A0F8WKA8_9ZZZZ</name>
<sequence length="114" mass="13158">MKRVCFECQRELTLGQAIIGQRWLNWVSMCPGISFNSWHNNMSSDKNRFIKKTDTKLLYILEGDEEEIGNWSGEAEVGGIIVCVGCVQTKFYTSTGIKFPEHIKKQVEKYEVDF</sequence>
<protein>
    <submittedName>
        <fullName evidence="1">Uncharacterized protein</fullName>
    </submittedName>
</protein>
<comment type="caution">
    <text evidence="1">The sequence shown here is derived from an EMBL/GenBank/DDBJ whole genome shotgun (WGS) entry which is preliminary data.</text>
</comment>
<organism evidence="1">
    <name type="scientific">marine sediment metagenome</name>
    <dbReference type="NCBI Taxonomy" id="412755"/>
    <lineage>
        <taxon>unclassified sequences</taxon>
        <taxon>metagenomes</taxon>
        <taxon>ecological metagenomes</taxon>
    </lineage>
</organism>
<proteinExistence type="predicted"/>
<evidence type="ECO:0000313" key="1">
    <source>
        <dbReference type="EMBL" id="KKK57312.1"/>
    </source>
</evidence>
<accession>A0A0F8WKA8</accession>
<reference evidence="1" key="1">
    <citation type="journal article" date="2015" name="Nature">
        <title>Complex archaea that bridge the gap between prokaryotes and eukaryotes.</title>
        <authorList>
            <person name="Spang A."/>
            <person name="Saw J.H."/>
            <person name="Jorgensen S.L."/>
            <person name="Zaremba-Niedzwiedzka K."/>
            <person name="Martijn J."/>
            <person name="Lind A.E."/>
            <person name="van Eijk R."/>
            <person name="Schleper C."/>
            <person name="Guy L."/>
            <person name="Ettema T.J."/>
        </authorList>
    </citation>
    <scope>NUCLEOTIDE SEQUENCE</scope>
</reference>
<dbReference type="AlphaFoldDB" id="A0A0F8WKA8"/>
<dbReference type="EMBL" id="LAZR01064547">
    <property type="protein sequence ID" value="KKK57312.1"/>
    <property type="molecule type" value="Genomic_DNA"/>
</dbReference>